<name>A0A1F6E666_9BACT</name>
<protein>
    <recommendedName>
        <fullName evidence="6">Cohesin domain-containing protein</fullName>
    </recommendedName>
</protein>
<evidence type="ECO:0000313" key="4">
    <source>
        <dbReference type="EMBL" id="OGG69193.1"/>
    </source>
</evidence>
<evidence type="ECO:0000256" key="1">
    <source>
        <dbReference type="SAM" id="MobiDB-lite"/>
    </source>
</evidence>
<keyword evidence="3" id="KW-0732">Signal</keyword>
<feature type="region of interest" description="Disordered" evidence="1">
    <location>
        <begin position="161"/>
        <end position="199"/>
    </location>
</feature>
<feature type="transmembrane region" description="Helical" evidence="2">
    <location>
        <begin position="216"/>
        <end position="235"/>
    </location>
</feature>
<dbReference type="AlphaFoldDB" id="A0A1F6E666"/>
<feature type="chain" id="PRO_5009524059" description="Cohesin domain-containing protein" evidence="3">
    <location>
        <begin position="22"/>
        <end position="241"/>
    </location>
</feature>
<comment type="caution">
    <text evidence="4">The sequence shown here is derived from an EMBL/GenBank/DDBJ whole genome shotgun (WGS) entry which is preliminary data.</text>
</comment>
<dbReference type="Gene3D" id="2.60.40.680">
    <property type="match status" value="1"/>
</dbReference>
<reference evidence="4 5" key="1">
    <citation type="journal article" date="2016" name="Nat. Commun.">
        <title>Thousands of microbial genomes shed light on interconnected biogeochemical processes in an aquifer system.</title>
        <authorList>
            <person name="Anantharaman K."/>
            <person name="Brown C.T."/>
            <person name="Hug L.A."/>
            <person name="Sharon I."/>
            <person name="Castelle C.J."/>
            <person name="Probst A.J."/>
            <person name="Thomas B.C."/>
            <person name="Singh A."/>
            <person name="Wilkins M.J."/>
            <person name="Karaoz U."/>
            <person name="Brodie E.L."/>
            <person name="Williams K.H."/>
            <person name="Hubbard S.S."/>
            <person name="Banfield J.F."/>
        </authorList>
    </citation>
    <scope>NUCLEOTIDE SEQUENCE [LARGE SCALE GENOMIC DNA]</scope>
</reference>
<evidence type="ECO:0000313" key="5">
    <source>
        <dbReference type="Proteomes" id="UP000176914"/>
    </source>
</evidence>
<evidence type="ECO:0008006" key="6">
    <source>
        <dbReference type="Google" id="ProtNLM"/>
    </source>
</evidence>
<sequence length="241" mass="24597">MKKIVSFVFGLSFLLPVVASAASFVVTPSGGSYTVGDSIVLTVSANPAGSTIYTAMLDARFSPGTLEVSSFTLNDSLLPLKQSGYDALDNANGILTKTGGFTGGITTTAPFGVVVLRAKAAGTGTFTVADSSKLLDSNNADQQSGTQTASFTIAAKPVVQTAPAQTTQTPSQSTTKPPAETKQPTTKSTTVANAAETPATSTQVAAAATTGISPTLVWILWLLSVIAAFGAGYYIRSLKSR</sequence>
<dbReference type="Proteomes" id="UP000176914">
    <property type="component" value="Unassembled WGS sequence"/>
</dbReference>
<evidence type="ECO:0000256" key="3">
    <source>
        <dbReference type="SAM" id="SignalP"/>
    </source>
</evidence>
<keyword evidence="2" id="KW-1133">Transmembrane helix</keyword>
<feature type="compositionally biased region" description="Low complexity" evidence="1">
    <location>
        <begin position="161"/>
        <end position="178"/>
    </location>
</feature>
<feature type="compositionally biased region" description="Polar residues" evidence="1">
    <location>
        <begin position="182"/>
        <end position="192"/>
    </location>
</feature>
<accession>A0A1F6E666</accession>
<proteinExistence type="predicted"/>
<dbReference type="EMBL" id="MFLL01000016">
    <property type="protein sequence ID" value="OGG69193.1"/>
    <property type="molecule type" value="Genomic_DNA"/>
</dbReference>
<keyword evidence="2" id="KW-0472">Membrane</keyword>
<keyword evidence="2" id="KW-0812">Transmembrane</keyword>
<feature type="signal peptide" evidence="3">
    <location>
        <begin position="1"/>
        <end position="21"/>
    </location>
</feature>
<gene>
    <name evidence="4" type="ORF">A3C20_04005</name>
</gene>
<evidence type="ECO:0000256" key="2">
    <source>
        <dbReference type="SAM" id="Phobius"/>
    </source>
</evidence>
<organism evidence="4 5">
    <name type="scientific">Candidatus Kaiserbacteria bacterium RIFCSPHIGHO2_02_FULL_55_25</name>
    <dbReference type="NCBI Taxonomy" id="1798498"/>
    <lineage>
        <taxon>Bacteria</taxon>
        <taxon>Candidatus Kaiseribacteriota</taxon>
    </lineage>
</organism>